<dbReference type="PROSITE" id="PS50110">
    <property type="entry name" value="RESPONSE_REGULATORY"/>
    <property type="match status" value="1"/>
</dbReference>
<evidence type="ECO:0000259" key="3">
    <source>
        <dbReference type="PROSITE" id="PS50110"/>
    </source>
</evidence>
<name>A0ABU9BXV0_9BURK</name>
<proteinExistence type="predicted"/>
<dbReference type="CDD" id="cd00156">
    <property type="entry name" value="REC"/>
    <property type="match status" value="1"/>
</dbReference>
<dbReference type="PANTHER" id="PTHR44591:SF3">
    <property type="entry name" value="RESPONSE REGULATORY DOMAIN-CONTAINING PROTEIN"/>
    <property type="match status" value="1"/>
</dbReference>
<evidence type="ECO:0000313" key="4">
    <source>
        <dbReference type="EMBL" id="MEK8034807.1"/>
    </source>
</evidence>
<dbReference type="SUPFAM" id="SSF52172">
    <property type="entry name" value="CheY-like"/>
    <property type="match status" value="1"/>
</dbReference>
<dbReference type="InterPro" id="IPR001789">
    <property type="entry name" value="Sig_transdc_resp-reg_receiver"/>
</dbReference>
<dbReference type="EMBL" id="JBBUTG010000036">
    <property type="protein sequence ID" value="MEK8034807.1"/>
    <property type="molecule type" value="Genomic_DNA"/>
</dbReference>
<dbReference type="PANTHER" id="PTHR44591">
    <property type="entry name" value="STRESS RESPONSE REGULATOR PROTEIN 1"/>
    <property type="match status" value="1"/>
</dbReference>
<feature type="domain" description="Response regulatory" evidence="3">
    <location>
        <begin position="11"/>
        <end position="128"/>
    </location>
</feature>
<dbReference type="SMART" id="SM00448">
    <property type="entry name" value="REC"/>
    <property type="match status" value="1"/>
</dbReference>
<organism evidence="4 5">
    <name type="scientific">Ideonella lacteola</name>
    <dbReference type="NCBI Taxonomy" id="2984193"/>
    <lineage>
        <taxon>Bacteria</taxon>
        <taxon>Pseudomonadati</taxon>
        <taxon>Pseudomonadota</taxon>
        <taxon>Betaproteobacteria</taxon>
        <taxon>Burkholderiales</taxon>
        <taxon>Sphaerotilaceae</taxon>
        <taxon>Ideonella</taxon>
    </lineage>
</organism>
<dbReference type="InterPro" id="IPR050595">
    <property type="entry name" value="Bact_response_regulator"/>
</dbReference>
<dbReference type="Gene3D" id="1.20.120.160">
    <property type="entry name" value="HPT domain"/>
    <property type="match status" value="1"/>
</dbReference>
<keyword evidence="1 2" id="KW-0597">Phosphoprotein</keyword>
<dbReference type="RefSeq" id="WP_341429240.1">
    <property type="nucleotide sequence ID" value="NZ_JBBUTG010000036.1"/>
</dbReference>
<evidence type="ECO:0000256" key="1">
    <source>
        <dbReference type="ARBA" id="ARBA00022553"/>
    </source>
</evidence>
<evidence type="ECO:0000256" key="2">
    <source>
        <dbReference type="PROSITE-ProRule" id="PRU00169"/>
    </source>
</evidence>
<keyword evidence="5" id="KW-1185">Reference proteome</keyword>
<dbReference type="SUPFAM" id="SSF47226">
    <property type="entry name" value="Histidine-containing phosphotransfer domain, HPT domain"/>
    <property type="match status" value="1"/>
</dbReference>
<accession>A0ABU9BXV0</accession>
<dbReference type="Pfam" id="PF00072">
    <property type="entry name" value="Response_reg"/>
    <property type="match status" value="1"/>
</dbReference>
<evidence type="ECO:0000313" key="5">
    <source>
        <dbReference type="Proteomes" id="UP001371218"/>
    </source>
</evidence>
<dbReference type="InterPro" id="IPR036641">
    <property type="entry name" value="HPT_dom_sf"/>
</dbReference>
<comment type="caution">
    <text evidence="4">The sequence shown here is derived from an EMBL/GenBank/DDBJ whole genome shotgun (WGS) entry which is preliminary data.</text>
</comment>
<gene>
    <name evidence="4" type="ORF">AACH06_28655</name>
</gene>
<feature type="modified residue" description="4-aspartylphosphate" evidence="2">
    <location>
        <position position="60"/>
    </location>
</feature>
<dbReference type="Gene3D" id="3.40.50.2300">
    <property type="match status" value="1"/>
</dbReference>
<dbReference type="Proteomes" id="UP001371218">
    <property type="component" value="Unassembled WGS sequence"/>
</dbReference>
<dbReference type="InterPro" id="IPR011006">
    <property type="entry name" value="CheY-like_superfamily"/>
</dbReference>
<sequence>MTPLPPGHRPRIVLVEDDPSIRRFMVMALEDLAVQLIECDTVNGGLEAFRAGPVALLITDLNLPGASGMDLLRELFADAALRGEARIAVCSAGVGPEGLAELAAMGVRRILPKPCSLSVLEACVLEALEAHADAATTTGPGAAPDGAPTTADARARAVAQHFEGDDSLYDAFSASCAERFPEDIRSGDAACQRRDLSALRHVVHSLKSVLLLLGHEAESEVARQAERAAAAGELAALDHWAALRERLAQVIHTA</sequence>
<protein>
    <submittedName>
        <fullName evidence="4">Response regulator</fullName>
    </submittedName>
</protein>
<reference evidence="4 5" key="1">
    <citation type="submission" date="2024-04" db="EMBL/GenBank/DDBJ databases">
        <title>Novel species of the genus Ideonella isolated from streams.</title>
        <authorList>
            <person name="Lu H."/>
        </authorList>
    </citation>
    <scope>NUCLEOTIDE SEQUENCE [LARGE SCALE GENOMIC DNA]</scope>
    <source>
        <strain evidence="4 5">DXS29W</strain>
    </source>
</reference>